<evidence type="ECO:0000256" key="4">
    <source>
        <dbReference type="PROSITE-ProRule" id="PRU00175"/>
    </source>
</evidence>
<reference evidence="7 8" key="1">
    <citation type="submission" date="2023-11" db="EMBL/GenBank/DDBJ databases">
        <title>Halocaridina rubra genome assembly.</title>
        <authorList>
            <person name="Smith C."/>
        </authorList>
    </citation>
    <scope>NUCLEOTIDE SEQUENCE [LARGE SCALE GENOMIC DNA]</scope>
    <source>
        <strain evidence="7">EP-1</strain>
        <tissue evidence="7">Whole</tissue>
    </source>
</reference>
<dbReference type="SUPFAM" id="SSF50891">
    <property type="entry name" value="Cyclophilin-like"/>
    <property type="match status" value="1"/>
</dbReference>
<dbReference type="InterPro" id="IPR017907">
    <property type="entry name" value="Znf_RING_CS"/>
</dbReference>
<feature type="domain" description="RING-type" evidence="6">
    <location>
        <begin position="4"/>
        <end position="28"/>
    </location>
</feature>
<organism evidence="7 8">
    <name type="scientific">Halocaridina rubra</name>
    <name type="common">Hawaiian red shrimp</name>
    <dbReference type="NCBI Taxonomy" id="373956"/>
    <lineage>
        <taxon>Eukaryota</taxon>
        <taxon>Metazoa</taxon>
        <taxon>Ecdysozoa</taxon>
        <taxon>Arthropoda</taxon>
        <taxon>Crustacea</taxon>
        <taxon>Multicrustacea</taxon>
        <taxon>Malacostraca</taxon>
        <taxon>Eumalacostraca</taxon>
        <taxon>Eucarida</taxon>
        <taxon>Decapoda</taxon>
        <taxon>Pleocyemata</taxon>
        <taxon>Caridea</taxon>
        <taxon>Atyoidea</taxon>
        <taxon>Atyidae</taxon>
        <taxon>Halocaridina</taxon>
    </lineage>
</organism>
<feature type="region of interest" description="Disordered" evidence="5">
    <location>
        <begin position="193"/>
        <end position="218"/>
    </location>
</feature>
<dbReference type="EMBL" id="JAXCGZ010017345">
    <property type="protein sequence ID" value="KAK7068260.1"/>
    <property type="molecule type" value="Genomic_DNA"/>
</dbReference>
<evidence type="ECO:0000256" key="5">
    <source>
        <dbReference type="SAM" id="MobiDB-lite"/>
    </source>
</evidence>
<dbReference type="Gene3D" id="2.40.100.10">
    <property type="entry name" value="Cyclophilin-like"/>
    <property type="match status" value="1"/>
</dbReference>
<keyword evidence="1" id="KW-0479">Metal-binding</keyword>
<dbReference type="InterPro" id="IPR013083">
    <property type="entry name" value="Znf_RING/FYVE/PHD"/>
</dbReference>
<dbReference type="AlphaFoldDB" id="A0AAN9A0X7"/>
<sequence length="488" mass="54922">MFHCFHTVCHQCVVQLIQNNNRRCPICRIAFRAYNAEDVTKNFLAVKLLRYIQCSDSTVGSAKRFKKSENDVHSVISDFNCTDSAIQVKSDEFDAGVTDADYSSIESAEKKTGIKENFIFITQRDLNKLDIETKKHTSLGGCICHEENLIRNEALFKTYEALAQIKKTAQELIMIQNRLNHTPLTVENEQDYISRPISSKPRPNAKDNQKLSEISEDSTEMDRKFDECIENILKLATVGEKTLRPLKQNVDLISKWPHVIKGKTFASHEINGQVEYAKLSCTGDGKLCLHYFSERKLPPDTCIIQTEDLMNSIRTSSLAFLELGIGNSTLGRMYIRLLPGTAETEQFKGLCTGELGKCYLNTNILRVKSKGNIQEHVLFGDYENNDGSGGKALFPGAGMWTGDYKIPWQEGVLEGLQFDGYSKAAQFYINTRNNPGNVVNPSLGRVEEGLQILTRAIEQFANIMDIRIIDCGIVLSYVLDCNNGHTKE</sequence>
<keyword evidence="3" id="KW-0862">Zinc</keyword>
<evidence type="ECO:0000313" key="7">
    <source>
        <dbReference type="EMBL" id="KAK7068260.1"/>
    </source>
</evidence>
<protein>
    <recommendedName>
        <fullName evidence="6">RING-type domain-containing protein</fullName>
    </recommendedName>
</protein>
<evidence type="ECO:0000256" key="1">
    <source>
        <dbReference type="ARBA" id="ARBA00022723"/>
    </source>
</evidence>
<evidence type="ECO:0000256" key="2">
    <source>
        <dbReference type="ARBA" id="ARBA00022771"/>
    </source>
</evidence>
<name>A0AAN9A0X7_HALRR</name>
<dbReference type="InterPro" id="IPR001841">
    <property type="entry name" value="Znf_RING"/>
</dbReference>
<comment type="caution">
    <text evidence="7">The sequence shown here is derived from an EMBL/GenBank/DDBJ whole genome shotgun (WGS) entry which is preliminary data.</text>
</comment>
<dbReference type="Proteomes" id="UP001381693">
    <property type="component" value="Unassembled WGS sequence"/>
</dbReference>
<keyword evidence="2 4" id="KW-0863">Zinc-finger</keyword>
<accession>A0AAN9A0X7</accession>
<dbReference type="PROSITE" id="PS00518">
    <property type="entry name" value="ZF_RING_1"/>
    <property type="match status" value="1"/>
</dbReference>
<evidence type="ECO:0000313" key="8">
    <source>
        <dbReference type="Proteomes" id="UP001381693"/>
    </source>
</evidence>
<keyword evidence="8" id="KW-1185">Reference proteome</keyword>
<proteinExistence type="predicted"/>
<evidence type="ECO:0000256" key="3">
    <source>
        <dbReference type="ARBA" id="ARBA00022833"/>
    </source>
</evidence>
<gene>
    <name evidence="7" type="ORF">SK128_007479</name>
</gene>
<dbReference type="InterPro" id="IPR029000">
    <property type="entry name" value="Cyclophilin-like_dom_sf"/>
</dbReference>
<evidence type="ECO:0000259" key="6">
    <source>
        <dbReference type="PROSITE" id="PS50089"/>
    </source>
</evidence>
<dbReference type="GO" id="GO:0008270">
    <property type="term" value="F:zinc ion binding"/>
    <property type="evidence" value="ECO:0007669"/>
    <property type="project" value="UniProtKB-KW"/>
</dbReference>
<dbReference type="PROSITE" id="PS50089">
    <property type="entry name" value="ZF_RING_2"/>
    <property type="match status" value="1"/>
</dbReference>
<dbReference type="SUPFAM" id="SSF57850">
    <property type="entry name" value="RING/U-box"/>
    <property type="match status" value="1"/>
</dbReference>
<dbReference type="Gene3D" id="3.30.40.10">
    <property type="entry name" value="Zinc/RING finger domain, C3HC4 (zinc finger)"/>
    <property type="match status" value="1"/>
</dbReference>